<dbReference type="InterPro" id="IPR013324">
    <property type="entry name" value="RNA_pol_sigma_r3/r4-like"/>
</dbReference>
<dbReference type="SUPFAM" id="SSF88659">
    <property type="entry name" value="Sigma3 and sigma4 domains of RNA polymerase sigma factors"/>
    <property type="match status" value="1"/>
</dbReference>
<evidence type="ECO:0000259" key="6">
    <source>
        <dbReference type="Pfam" id="PF04542"/>
    </source>
</evidence>
<dbReference type="InterPro" id="IPR007627">
    <property type="entry name" value="RNA_pol_sigma70_r2"/>
</dbReference>
<reference evidence="8 9" key="1">
    <citation type="submission" date="2022-11" db="EMBL/GenBank/DDBJ databases">
        <title>Minimal conservation of predation-associated metabolite biosynthetic gene clusters underscores biosynthetic potential of Myxococcota including descriptions for ten novel species: Archangium lansinium sp. nov., Myxococcus landrumus sp. nov., Nannocystis bai.</title>
        <authorList>
            <person name="Ahearne A."/>
            <person name="Stevens C."/>
            <person name="Dowd S."/>
        </authorList>
    </citation>
    <scope>NUCLEOTIDE SEQUENCE [LARGE SCALE GENOMIC DNA]</scope>
    <source>
        <strain evidence="8 9">BB15-2</strain>
    </source>
</reference>
<gene>
    <name evidence="8" type="ORF">POL25_04560</name>
</gene>
<dbReference type="SUPFAM" id="SSF88946">
    <property type="entry name" value="Sigma2 domain of RNA polymerase sigma factors"/>
    <property type="match status" value="1"/>
</dbReference>
<dbReference type="InterPro" id="IPR014284">
    <property type="entry name" value="RNA_pol_sigma-70_dom"/>
</dbReference>
<name>A0ABT5DRH8_9BACT</name>
<dbReference type="CDD" id="cd06171">
    <property type="entry name" value="Sigma70_r4"/>
    <property type="match status" value="1"/>
</dbReference>
<dbReference type="Pfam" id="PF04542">
    <property type="entry name" value="Sigma70_r2"/>
    <property type="match status" value="1"/>
</dbReference>
<evidence type="ECO:0000313" key="9">
    <source>
        <dbReference type="Proteomes" id="UP001221686"/>
    </source>
</evidence>
<evidence type="ECO:0000256" key="4">
    <source>
        <dbReference type="ARBA" id="ARBA00023125"/>
    </source>
</evidence>
<dbReference type="Pfam" id="PF08281">
    <property type="entry name" value="Sigma70_r4_2"/>
    <property type="match status" value="1"/>
</dbReference>
<evidence type="ECO:0000256" key="2">
    <source>
        <dbReference type="ARBA" id="ARBA00023015"/>
    </source>
</evidence>
<feature type="domain" description="RNA polymerase sigma-70 region 2" evidence="6">
    <location>
        <begin position="33"/>
        <end position="100"/>
    </location>
</feature>
<accession>A0ABT5DRH8</accession>
<comment type="similarity">
    <text evidence="1">Belongs to the sigma-70 factor family. ECF subfamily.</text>
</comment>
<dbReference type="EMBL" id="JAQNDL010000001">
    <property type="protein sequence ID" value="MDC0716151.1"/>
    <property type="molecule type" value="Genomic_DNA"/>
</dbReference>
<feature type="domain" description="RNA polymerase sigma factor 70 region 4 type 2" evidence="7">
    <location>
        <begin position="135"/>
        <end position="181"/>
    </location>
</feature>
<proteinExistence type="inferred from homology"/>
<keyword evidence="4" id="KW-0238">DNA-binding</keyword>
<evidence type="ECO:0000259" key="7">
    <source>
        <dbReference type="Pfam" id="PF08281"/>
    </source>
</evidence>
<dbReference type="InterPro" id="IPR013325">
    <property type="entry name" value="RNA_pol_sigma_r2"/>
</dbReference>
<comment type="caution">
    <text evidence="8">The sequence shown here is derived from an EMBL/GenBank/DDBJ whole genome shotgun (WGS) entry which is preliminary data.</text>
</comment>
<dbReference type="NCBIfam" id="TIGR02937">
    <property type="entry name" value="sigma70-ECF"/>
    <property type="match status" value="1"/>
</dbReference>
<keyword evidence="9" id="KW-1185">Reference proteome</keyword>
<evidence type="ECO:0000256" key="1">
    <source>
        <dbReference type="ARBA" id="ARBA00010641"/>
    </source>
</evidence>
<dbReference type="Proteomes" id="UP001221686">
    <property type="component" value="Unassembled WGS sequence"/>
</dbReference>
<dbReference type="RefSeq" id="WP_272084598.1">
    <property type="nucleotide sequence ID" value="NZ_JAQNDL010000001.1"/>
</dbReference>
<dbReference type="PANTHER" id="PTHR43133:SF8">
    <property type="entry name" value="RNA POLYMERASE SIGMA FACTOR HI_1459-RELATED"/>
    <property type="match status" value="1"/>
</dbReference>
<keyword evidence="3" id="KW-0731">Sigma factor</keyword>
<dbReference type="InterPro" id="IPR013249">
    <property type="entry name" value="RNA_pol_sigma70_r4_t2"/>
</dbReference>
<dbReference type="Gene3D" id="1.10.10.10">
    <property type="entry name" value="Winged helix-like DNA-binding domain superfamily/Winged helix DNA-binding domain"/>
    <property type="match status" value="1"/>
</dbReference>
<dbReference type="InterPro" id="IPR036388">
    <property type="entry name" value="WH-like_DNA-bd_sf"/>
</dbReference>
<keyword evidence="2" id="KW-0805">Transcription regulation</keyword>
<dbReference type="InterPro" id="IPR039425">
    <property type="entry name" value="RNA_pol_sigma-70-like"/>
</dbReference>
<organism evidence="8 9">
    <name type="scientific">Nannocystis bainbridge</name>
    <dbReference type="NCBI Taxonomy" id="2995303"/>
    <lineage>
        <taxon>Bacteria</taxon>
        <taxon>Pseudomonadati</taxon>
        <taxon>Myxococcota</taxon>
        <taxon>Polyangia</taxon>
        <taxon>Nannocystales</taxon>
        <taxon>Nannocystaceae</taxon>
        <taxon>Nannocystis</taxon>
    </lineage>
</organism>
<sequence>MRSNLDDSPAIDPDDFALARACAGGDLDARRRMVREYHPHLIRFLGNKVPRQHVEDLVNDTFIRLFERGLGAYGGQGRLRSFVLAVAYRRALEHFRGGARVAHRDSWEGDPSAPGPSPSRVVAQKGRRQTFCAELRRLPAELQEVLEFHYWNGLTTTEIAGIVGRPVGTVRWQLRQARERLKDRLLASGFDAGEWIELTTASTR</sequence>
<keyword evidence="5" id="KW-0804">Transcription</keyword>
<evidence type="ECO:0000256" key="5">
    <source>
        <dbReference type="ARBA" id="ARBA00023163"/>
    </source>
</evidence>
<dbReference type="PANTHER" id="PTHR43133">
    <property type="entry name" value="RNA POLYMERASE ECF-TYPE SIGMA FACTO"/>
    <property type="match status" value="1"/>
</dbReference>
<protein>
    <submittedName>
        <fullName evidence="8">Sigma-70 family RNA polymerase sigma factor</fullName>
    </submittedName>
</protein>
<evidence type="ECO:0000313" key="8">
    <source>
        <dbReference type="EMBL" id="MDC0716151.1"/>
    </source>
</evidence>
<evidence type="ECO:0000256" key="3">
    <source>
        <dbReference type="ARBA" id="ARBA00023082"/>
    </source>
</evidence>
<dbReference type="Gene3D" id="1.10.1740.10">
    <property type="match status" value="1"/>
</dbReference>